<dbReference type="Gene3D" id="2.30.170.40">
    <property type="entry name" value="Ribosomal protein L28/L24"/>
    <property type="match status" value="1"/>
</dbReference>
<accession>A0A8C6XB98</accession>
<protein>
    <recommendedName>
        <fullName evidence="4">Large ribosomal subunit protein bL28m</fullName>
    </recommendedName>
    <alternativeName>
        <fullName evidence="5">39S ribosomal protein L28, mitochondrial</fullName>
    </alternativeName>
</protein>
<evidence type="ECO:0000256" key="4">
    <source>
        <dbReference type="ARBA" id="ARBA00035269"/>
    </source>
</evidence>
<evidence type="ECO:0000256" key="2">
    <source>
        <dbReference type="ARBA" id="ARBA00022980"/>
    </source>
</evidence>
<dbReference type="SUPFAM" id="SSF143800">
    <property type="entry name" value="L28p-like"/>
    <property type="match status" value="1"/>
</dbReference>
<reference evidence="7" key="2">
    <citation type="submission" date="2025-09" db="UniProtKB">
        <authorList>
            <consortium name="Ensembl"/>
        </authorList>
    </citation>
    <scope>IDENTIFICATION</scope>
</reference>
<dbReference type="Proteomes" id="UP000694559">
    <property type="component" value="Unplaced"/>
</dbReference>
<dbReference type="InterPro" id="IPR034704">
    <property type="entry name" value="Ribosomal_bL28/bL31-like_sf"/>
</dbReference>
<evidence type="ECO:0000313" key="7">
    <source>
        <dbReference type="Ensembl" id="ENSNNAP00000011870.1"/>
    </source>
</evidence>
<keyword evidence="3" id="KW-0687">Ribonucleoprotein</keyword>
<dbReference type="InterPro" id="IPR026569">
    <property type="entry name" value="Ribosomal_bL28"/>
</dbReference>
<evidence type="ECO:0000256" key="6">
    <source>
        <dbReference type="SAM" id="MobiDB-lite"/>
    </source>
</evidence>
<dbReference type="Ensembl" id="ENSNNAT00000012413.1">
    <property type="protein sequence ID" value="ENSNNAP00000011870.1"/>
    <property type="gene ID" value="ENSNNAG00000007903.1"/>
</dbReference>
<dbReference type="AlphaFoldDB" id="A0A8C6XB98"/>
<dbReference type="InterPro" id="IPR037147">
    <property type="entry name" value="Ribosomal_bL28_sf"/>
</dbReference>
<dbReference type="GO" id="GO:0005762">
    <property type="term" value="C:mitochondrial large ribosomal subunit"/>
    <property type="evidence" value="ECO:0007669"/>
    <property type="project" value="TreeGrafter"/>
</dbReference>
<evidence type="ECO:0000256" key="5">
    <source>
        <dbReference type="ARBA" id="ARBA00035538"/>
    </source>
</evidence>
<organism evidence="7 8">
    <name type="scientific">Naja naja</name>
    <name type="common">Indian cobra</name>
    <dbReference type="NCBI Taxonomy" id="35670"/>
    <lineage>
        <taxon>Eukaryota</taxon>
        <taxon>Metazoa</taxon>
        <taxon>Chordata</taxon>
        <taxon>Craniata</taxon>
        <taxon>Vertebrata</taxon>
        <taxon>Euteleostomi</taxon>
        <taxon>Lepidosauria</taxon>
        <taxon>Squamata</taxon>
        <taxon>Bifurcata</taxon>
        <taxon>Unidentata</taxon>
        <taxon>Episquamata</taxon>
        <taxon>Toxicofera</taxon>
        <taxon>Serpentes</taxon>
        <taxon>Colubroidea</taxon>
        <taxon>Elapidae</taxon>
        <taxon>Elapinae</taxon>
        <taxon>Naja</taxon>
    </lineage>
</organism>
<evidence type="ECO:0000256" key="3">
    <source>
        <dbReference type="ARBA" id="ARBA00023274"/>
    </source>
</evidence>
<evidence type="ECO:0000313" key="8">
    <source>
        <dbReference type="Proteomes" id="UP000694559"/>
    </source>
</evidence>
<keyword evidence="2" id="KW-0689">Ribosomal protein</keyword>
<dbReference type="OrthoDB" id="69646at2759"/>
<name>A0A8C6XB98_NAJNA</name>
<dbReference type="PANTHER" id="PTHR13528">
    <property type="entry name" value="39S RIBOSOMAL PROTEIN L28, MITOCHONDRIAL"/>
    <property type="match status" value="1"/>
</dbReference>
<proteinExistence type="inferred from homology"/>
<gene>
    <name evidence="7" type="primary">PGAP6</name>
</gene>
<reference evidence="7" key="1">
    <citation type="submission" date="2025-08" db="UniProtKB">
        <authorList>
            <consortium name="Ensembl"/>
        </authorList>
    </citation>
    <scope>IDENTIFICATION</scope>
</reference>
<sequence>MEGEEIPNACPSRLDGLREASRARPQAAPETPSRKAGQLPPPSGWAGSTRRRRKRQASGVDSRAMPLHKVPPRLWDSLRLQRGVLARLPPHYLRALREDAAAPPPAVHWRPPAGEYARRPGPLEGVRQQVVPVPVYFPPESQEGLWGGEGYVAGYRYAHDDKLSRRLKKVWKPQVFNREFYSQILDRKLRIAVTMRTLEQMDKAFGFDFYILKTPKSELCSKLGMDLKRTLLLRLARKDPSLHPDDPAKREAVYNKYKEFVIPEEEAEWIGLSLEEAVEKQRVLEKKVRGLGSSRRDCASEVGGPVLVVSWLCNICLEYLPTHNQ</sequence>
<evidence type="ECO:0000256" key="1">
    <source>
        <dbReference type="ARBA" id="ARBA00008760"/>
    </source>
</evidence>
<dbReference type="PANTHER" id="PTHR13528:SF2">
    <property type="entry name" value="LARGE RIBOSOMAL SUBUNIT PROTEIN BL28M"/>
    <property type="match status" value="1"/>
</dbReference>
<feature type="region of interest" description="Disordered" evidence="6">
    <location>
        <begin position="1"/>
        <end position="65"/>
    </location>
</feature>
<comment type="similarity">
    <text evidence="1">Belongs to the bacterial ribosomal protein bL28 family.</text>
</comment>
<keyword evidence="8" id="KW-1185">Reference proteome</keyword>
<dbReference type="GO" id="GO:0003735">
    <property type="term" value="F:structural constituent of ribosome"/>
    <property type="evidence" value="ECO:0007669"/>
    <property type="project" value="InterPro"/>
</dbReference>
<dbReference type="GeneTree" id="ENSGT00940000160060"/>
<dbReference type="Pfam" id="PF00830">
    <property type="entry name" value="Ribosomal_L28"/>
    <property type="match status" value="1"/>
</dbReference>